<dbReference type="InterPro" id="IPR046487">
    <property type="entry name" value="DUF6580"/>
</dbReference>
<feature type="transmembrane region" description="Helical" evidence="1">
    <location>
        <begin position="110"/>
        <end position="129"/>
    </location>
</feature>
<keyword evidence="3" id="KW-1185">Reference proteome</keyword>
<dbReference type="Proteomes" id="UP001549749">
    <property type="component" value="Unassembled WGS sequence"/>
</dbReference>
<feature type="transmembrane region" description="Helical" evidence="1">
    <location>
        <begin position="83"/>
        <end position="103"/>
    </location>
</feature>
<evidence type="ECO:0000313" key="3">
    <source>
        <dbReference type="Proteomes" id="UP001549749"/>
    </source>
</evidence>
<sequence length="198" mass="21470">MSLKSLNPRLGVLLLFIFAAGLIRVLAGGQVTPFSNISPIGAMALFGGAYFSSKGKSYGFPLLTLFLSDVIMMQLFYREYTQGLLYSGWIWTYISFAAMVLVGQLIIKKVSAGSVILAAVAAALTHWLIADFGVWLGGGTDITTGQPYTRDIAGLIKCYTLAIPYMKNMLIGNLIYGAIFFGGFEIAQRRFPALAVKI</sequence>
<comment type="caution">
    <text evidence="2">The sequence shown here is derived from an EMBL/GenBank/DDBJ whole genome shotgun (WGS) entry which is preliminary data.</text>
</comment>
<organism evidence="2 3">
    <name type="scientific">Chitinophaga defluvii</name>
    <dbReference type="NCBI Taxonomy" id="3163343"/>
    <lineage>
        <taxon>Bacteria</taxon>
        <taxon>Pseudomonadati</taxon>
        <taxon>Bacteroidota</taxon>
        <taxon>Chitinophagia</taxon>
        <taxon>Chitinophagales</taxon>
        <taxon>Chitinophagaceae</taxon>
        <taxon>Chitinophaga</taxon>
    </lineage>
</organism>
<dbReference type="EMBL" id="JBEXAC010000002">
    <property type="protein sequence ID" value="MET6998731.1"/>
    <property type="molecule type" value="Genomic_DNA"/>
</dbReference>
<evidence type="ECO:0000313" key="2">
    <source>
        <dbReference type="EMBL" id="MET6998731.1"/>
    </source>
</evidence>
<dbReference type="RefSeq" id="WP_354661371.1">
    <property type="nucleotide sequence ID" value="NZ_JBEXAC010000002.1"/>
</dbReference>
<protein>
    <submittedName>
        <fullName evidence="2">DUF6580 family putative transport protein</fullName>
    </submittedName>
</protein>
<feature type="transmembrane region" description="Helical" evidence="1">
    <location>
        <begin position="60"/>
        <end position="77"/>
    </location>
</feature>
<accession>A0ABV2T6T3</accession>
<keyword evidence="1" id="KW-0812">Transmembrane</keyword>
<name>A0ABV2T6T3_9BACT</name>
<reference evidence="2 3" key="1">
    <citation type="submission" date="2024-06" db="EMBL/GenBank/DDBJ databases">
        <title>Chitinophaga defluvii sp. nov., isolated from municipal sewage.</title>
        <authorList>
            <person name="Zhang L."/>
        </authorList>
    </citation>
    <scope>NUCLEOTIDE SEQUENCE [LARGE SCALE GENOMIC DNA]</scope>
    <source>
        <strain evidence="2 3">H8</strain>
    </source>
</reference>
<feature type="transmembrane region" description="Helical" evidence="1">
    <location>
        <begin position="169"/>
        <end position="187"/>
    </location>
</feature>
<keyword evidence="1" id="KW-1133">Transmembrane helix</keyword>
<proteinExistence type="predicted"/>
<dbReference type="Pfam" id="PF20221">
    <property type="entry name" value="DUF6580"/>
    <property type="match status" value="1"/>
</dbReference>
<gene>
    <name evidence="2" type="ORF">ABR189_15210</name>
</gene>
<keyword evidence="1" id="KW-0472">Membrane</keyword>
<evidence type="ECO:0000256" key="1">
    <source>
        <dbReference type="SAM" id="Phobius"/>
    </source>
</evidence>